<feature type="compositionally biased region" description="Basic residues" evidence="1">
    <location>
        <begin position="255"/>
        <end position="267"/>
    </location>
</feature>
<dbReference type="AlphaFoldDB" id="A0A9P6L9L0"/>
<name>A0A9P6L9L0_9AGAM</name>
<gene>
    <name evidence="2" type="ORF">BJ322DRAFT_638123</name>
</gene>
<accession>A0A9P6L9L0</accession>
<comment type="caution">
    <text evidence="2">The sequence shown here is derived from an EMBL/GenBank/DDBJ whole genome shotgun (WGS) entry which is preliminary data.</text>
</comment>
<keyword evidence="3" id="KW-1185">Reference proteome</keyword>
<reference evidence="2" key="2">
    <citation type="submission" date="2020-11" db="EMBL/GenBank/DDBJ databases">
        <authorList>
            <consortium name="DOE Joint Genome Institute"/>
            <person name="Kuo A."/>
            <person name="Miyauchi S."/>
            <person name="Kiss E."/>
            <person name="Drula E."/>
            <person name="Kohler A."/>
            <person name="Sanchez-Garcia M."/>
            <person name="Andreopoulos B."/>
            <person name="Barry K.W."/>
            <person name="Bonito G."/>
            <person name="Buee M."/>
            <person name="Carver A."/>
            <person name="Chen C."/>
            <person name="Cichocki N."/>
            <person name="Clum A."/>
            <person name="Culley D."/>
            <person name="Crous P.W."/>
            <person name="Fauchery L."/>
            <person name="Girlanda M."/>
            <person name="Hayes R."/>
            <person name="Keri Z."/>
            <person name="Labutti K."/>
            <person name="Lipzen A."/>
            <person name="Lombard V."/>
            <person name="Magnuson J."/>
            <person name="Maillard F."/>
            <person name="Morin E."/>
            <person name="Murat C."/>
            <person name="Nolan M."/>
            <person name="Ohm R."/>
            <person name="Pangilinan J."/>
            <person name="Pereira M."/>
            <person name="Perotto S."/>
            <person name="Peter M."/>
            <person name="Riley R."/>
            <person name="Sitrit Y."/>
            <person name="Stielow B."/>
            <person name="Szollosi G."/>
            <person name="Zifcakova L."/>
            <person name="Stursova M."/>
            <person name="Spatafora J.W."/>
            <person name="Tedersoo L."/>
            <person name="Vaario L.-M."/>
            <person name="Yamada A."/>
            <person name="Yan M."/>
            <person name="Wang P."/>
            <person name="Xu J."/>
            <person name="Bruns T."/>
            <person name="Baldrian P."/>
            <person name="Vilgalys R."/>
            <person name="Henrissat B."/>
            <person name="Grigoriev I.V."/>
            <person name="Hibbett D."/>
            <person name="Nagy L.G."/>
            <person name="Martin F.M."/>
        </authorList>
    </citation>
    <scope>NUCLEOTIDE SEQUENCE</scope>
    <source>
        <strain evidence="2">UH-Tt-Lm1</strain>
    </source>
</reference>
<organism evidence="2 3">
    <name type="scientific">Thelephora terrestris</name>
    <dbReference type="NCBI Taxonomy" id="56493"/>
    <lineage>
        <taxon>Eukaryota</taxon>
        <taxon>Fungi</taxon>
        <taxon>Dikarya</taxon>
        <taxon>Basidiomycota</taxon>
        <taxon>Agaricomycotina</taxon>
        <taxon>Agaricomycetes</taxon>
        <taxon>Thelephorales</taxon>
        <taxon>Thelephoraceae</taxon>
        <taxon>Thelephora</taxon>
    </lineage>
</organism>
<dbReference type="OrthoDB" id="8922241at2759"/>
<feature type="region of interest" description="Disordered" evidence="1">
    <location>
        <begin position="338"/>
        <end position="358"/>
    </location>
</feature>
<dbReference type="EMBL" id="WIUZ02000004">
    <property type="protein sequence ID" value="KAF9788496.1"/>
    <property type="molecule type" value="Genomic_DNA"/>
</dbReference>
<evidence type="ECO:0000256" key="1">
    <source>
        <dbReference type="SAM" id="MobiDB-lite"/>
    </source>
</evidence>
<sequence>MKVWSTFRDWVPQWSEMGQRIASAIEKNPTIQDSWDTNVNDLGEGHQSLHNFREDAWAESDGSVRPVSSPFMLANTIDEEVKRLEAAFINLPCDEDDEVAQPPLSPLSDSGITTPPLSPCSLFESPDSLYSPSVLPRSPLQSPFSLELPLSLGEYQTISPNDIFSPLPLVEGDSANDAVMEEVQVPSTPIVPTQSLPEEMLDYCAETSPPPSPSPYPLPSRSPSSPVAGPSRSPLKRSRWLEIESGDESDEFMPQRHKKTRAGKRTKAGTVKRASAKFEGKGTRCDLCGMHLGRATDLPRHKASCRSNPERATRKNPCEFCGKMLPVRADAIKRHLASKTCRSKRKDDDDEDPLLSES</sequence>
<feature type="compositionally biased region" description="Pro residues" evidence="1">
    <location>
        <begin position="208"/>
        <end position="220"/>
    </location>
</feature>
<dbReference type="Proteomes" id="UP000736335">
    <property type="component" value="Unassembled WGS sequence"/>
</dbReference>
<feature type="compositionally biased region" description="Acidic residues" evidence="1">
    <location>
        <begin position="348"/>
        <end position="358"/>
    </location>
</feature>
<evidence type="ECO:0000313" key="2">
    <source>
        <dbReference type="EMBL" id="KAF9788496.1"/>
    </source>
</evidence>
<evidence type="ECO:0000313" key="3">
    <source>
        <dbReference type="Proteomes" id="UP000736335"/>
    </source>
</evidence>
<proteinExistence type="predicted"/>
<reference evidence="2" key="1">
    <citation type="journal article" date="2020" name="Nat. Commun.">
        <title>Large-scale genome sequencing of mycorrhizal fungi provides insights into the early evolution of symbiotic traits.</title>
        <authorList>
            <person name="Miyauchi S."/>
            <person name="Kiss E."/>
            <person name="Kuo A."/>
            <person name="Drula E."/>
            <person name="Kohler A."/>
            <person name="Sanchez-Garcia M."/>
            <person name="Morin E."/>
            <person name="Andreopoulos B."/>
            <person name="Barry K.W."/>
            <person name="Bonito G."/>
            <person name="Buee M."/>
            <person name="Carver A."/>
            <person name="Chen C."/>
            <person name="Cichocki N."/>
            <person name="Clum A."/>
            <person name="Culley D."/>
            <person name="Crous P.W."/>
            <person name="Fauchery L."/>
            <person name="Girlanda M."/>
            <person name="Hayes R.D."/>
            <person name="Keri Z."/>
            <person name="LaButti K."/>
            <person name="Lipzen A."/>
            <person name="Lombard V."/>
            <person name="Magnuson J."/>
            <person name="Maillard F."/>
            <person name="Murat C."/>
            <person name="Nolan M."/>
            <person name="Ohm R.A."/>
            <person name="Pangilinan J."/>
            <person name="Pereira M.F."/>
            <person name="Perotto S."/>
            <person name="Peter M."/>
            <person name="Pfister S."/>
            <person name="Riley R."/>
            <person name="Sitrit Y."/>
            <person name="Stielow J.B."/>
            <person name="Szollosi G."/>
            <person name="Zifcakova L."/>
            <person name="Stursova M."/>
            <person name="Spatafora J.W."/>
            <person name="Tedersoo L."/>
            <person name="Vaario L.M."/>
            <person name="Yamada A."/>
            <person name="Yan M."/>
            <person name="Wang P."/>
            <person name="Xu J."/>
            <person name="Bruns T."/>
            <person name="Baldrian P."/>
            <person name="Vilgalys R."/>
            <person name="Dunand C."/>
            <person name="Henrissat B."/>
            <person name="Grigoriev I.V."/>
            <person name="Hibbett D."/>
            <person name="Nagy L.G."/>
            <person name="Martin F.M."/>
        </authorList>
    </citation>
    <scope>NUCLEOTIDE SEQUENCE</scope>
    <source>
        <strain evidence="2">UH-Tt-Lm1</strain>
    </source>
</reference>
<protein>
    <submittedName>
        <fullName evidence="2">Uncharacterized protein</fullName>
    </submittedName>
</protein>
<feature type="region of interest" description="Disordered" evidence="1">
    <location>
        <begin position="203"/>
        <end position="276"/>
    </location>
</feature>